<keyword evidence="1" id="KW-0472">Membrane</keyword>
<dbReference type="AlphaFoldDB" id="A0A564J6T2"/>
<dbReference type="Pfam" id="PF06889">
    <property type="entry name" value="DUF1266"/>
    <property type="match status" value="1"/>
</dbReference>
<organism evidence="4 5">
    <name type="scientific">Klebsiella spallanzanii</name>
    <dbReference type="NCBI Taxonomy" id="2587528"/>
    <lineage>
        <taxon>Bacteria</taxon>
        <taxon>Pseudomonadati</taxon>
        <taxon>Pseudomonadota</taxon>
        <taxon>Gammaproteobacteria</taxon>
        <taxon>Enterobacterales</taxon>
        <taxon>Enterobacteriaceae</taxon>
        <taxon>Klebsiella/Raoultella group</taxon>
        <taxon>Klebsiella</taxon>
    </lineage>
</organism>
<evidence type="ECO:0000313" key="5">
    <source>
        <dbReference type="Proteomes" id="UP000318370"/>
    </source>
</evidence>
<reference evidence="4 5" key="1">
    <citation type="submission" date="2019-07" db="EMBL/GenBank/DDBJ databases">
        <authorList>
            <person name="Brisse S."/>
            <person name="Rodrigues C."/>
            <person name="Thorpe H."/>
        </authorList>
    </citation>
    <scope>NUCLEOTIDE SEQUENCE [LARGE SCALE GENOMIC DNA]</scope>
    <source>
        <strain evidence="4">SB6408</strain>
    </source>
</reference>
<keyword evidence="1" id="KW-0812">Transmembrane</keyword>
<protein>
    <recommendedName>
        <fullName evidence="3">DUF1266 domain-containing protein</fullName>
    </recommendedName>
</protein>
<feature type="chain" id="PRO_5021998622" description="DUF1266 domain-containing protein" evidence="2">
    <location>
        <begin position="21"/>
        <end position="529"/>
    </location>
</feature>
<sequence length="529" mass="59970">MSRFSSIKNILLLAPLIFFTACDSSDNSEKAQIGDQLAQDRSAISHVVAQAHLVLCNQQIKPGANVLNRNSEQKSAGDRKAQLQDVFTPALVGPLQEFWQESPKTCTKRFPALNHIHSTVVDGDHAQTEASLSFSIKSVPLDLLRGDDKKWRISAVDLSLLREYEKTGRLPDDVDNQLTALYQRAEEQQKNYPAPVKKSTDSIAEPATLAGSSMEVTLSKPVFSEPGAWLRIGKYALYTLTILVLLGLVVLFWIGYGVVFGGHRRFRALCEDESLHEMPASERWAMAVGAPYAIVSDYHWAKRVVDSDPQEARKQYQNEVESLAGMWGVYDRETLLEQLLSLLQAGHRVDYEEQIKRDSKIPAEEYAAFSRQLKHDAKLGSDAKKRLWQLRVARKNRRNVRQVNFCAWDMVRFVMLCNCGAQVGYISEREMVSFATLAAVRVQEQYHSWHEVAQQFLLARWYWKSTDKRHMISQYLFKKALNNLLKQNGSPWRTLPWNTPLTAGAEAAFAEACGVEIPALRDVRDRQVC</sequence>
<name>A0A564J6T2_9ENTR</name>
<evidence type="ECO:0000259" key="3">
    <source>
        <dbReference type="Pfam" id="PF06889"/>
    </source>
</evidence>
<feature type="signal peptide" evidence="2">
    <location>
        <begin position="1"/>
        <end position="20"/>
    </location>
</feature>
<evidence type="ECO:0000313" key="4">
    <source>
        <dbReference type="EMBL" id="VUS53482.1"/>
    </source>
</evidence>
<evidence type="ECO:0000256" key="2">
    <source>
        <dbReference type="SAM" id="SignalP"/>
    </source>
</evidence>
<proteinExistence type="predicted"/>
<dbReference type="InterPro" id="IPR009677">
    <property type="entry name" value="DUF1266"/>
</dbReference>
<dbReference type="PROSITE" id="PS51257">
    <property type="entry name" value="PROKAR_LIPOPROTEIN"/>
    <property type="match status" value="1"/>
</dbReference>
<gene>
    <name evidence="4" type="ORF">SB6408_04508</name>
</gene>
<dbReference type="RefSeq" id="WP_142462454.1">
    <property type="nucleotide sequence ID" value="NZ_CABGHF010000008.1"/>
</dbReference>
<feature type="transmembrane region" description="Helical" evidence="1">
    <location>
        <begin position="235"/>
        <end position="259"/>
    </location>
</feature>
<keyword evidence="1" id="KW-1133">Transmembrane helix</keyword>
<keyword evidence="2" id="KW-0732">Signal</keyword>
<evidence type="ECO:0000256" key="1">
    <source>
        <dbReference type="SAM" id="Phobius"/>
    </source>
</evidence>
<accession>A0A564J6T2</accession>
<dbReference type="EMBL" id="CABGHF010000008">
    <property type="protein sequence ID" value="VUS53482.1"/>
    <property type="molecule type" value="Genomic_DNA"/>
</dbReference>
<feature type="domain" description="DUF1266" evidence="3">
    <location>
        <begin position="323"/>
        <end position="497"/>
    </location>
</feature>
<dbReference type="Proteomes" id="UP000318370">
    <property type="component" value="Unassembled WGS sequence"/>
</dbReference>